<feature type="region of interest" description="Disordered" evidence="1">
    <location>
        <begin position="1"/>
        <end position="44"/>
    </location>
</feature>
<dbReference type="AlphaFoldDB" id="A0A1Y2M5U5"/>
<keyword evidence="3" id="KW-1185">Reference proteome</keyword>
<proteinExistence type="predicted"/>
<evidence type="ECO:0000313" key="2">
    <source>
        <dbReference type="EMBL" id="OSS51209.1"/>
    </source>
</evidence>
<gene>
    <name evidence="2" type="ORF">B5807_04355</name>
</gene>
<reference evidence="2 3" key="1">
    <citation type="journal article" date="2017" name="Genome Announc.">
        <title>Genome sequence of the saprophytic ascomycete Epicoccum nigrum ICMP 19927 strain isolated from New Zealand.</title>
        <authorList>
            <person name="Fokin M."/>
            <person name="Fleetwood D."/>
            <person name="Weir B.S."/>
            <person name="Villas-Boas S.G."/>
        </authorList>
    </citation>
    <scope>NUCLEOTIDE SEQUENCE [LARGE SCALE GENOMIC DNA]</scope>
    <source>
        <strain evidence="2 3">ICMP 19927</strain>
    </source>
</reference>
<dbReference type="InParanoid" id="A0A1Y2M5U5"/>
<dbReference type="Proteomes" id="UP000193240">
    <property type="component" value="Unassembled WGS sequence"/>
</dbReference>
<evidence type="ECO:0000256" key="1">
    <source>
        <dbReference type="SAM" id="MobiDB-lite"/>
    </source>
</evidence>
<dbReference type="EMBL" id="KZ107841">
    <property type="protein sequence ID" value="OSS51209.1"/>
    <property type="molecule type" value="Genomic_DNA"/>
</dbReference>
<organism evidence="2 3">
    <name type="scientific">Epicoccum nigrum</name>
    <name type="common">Soil fungus</name>
    <name type="synonym">Epicoccum purpurascens</name>
    <dbReference type="NCBI Taxonomy" id="105696"/>
    <lineage>
        <taxon>Eukaryota</taxon>
        <taxon>Fungi</taxon>
        <taxon>Dikarya</taxon>
        <taxon>Ascomycota</taxon>
        <taxon>Pezizomycotina</taxon>
        <taxon>Dothideomycetes</taxon>
        <taxon>Pleosporomycetidae</taxon>
        <taxon>Pleosporales</taxon>
        <taxon>Pleosporineae</taxon>
        <taxon>Didymellaceae</taxon>
        <taxon>Epicoccum</taxon>
    </lineage>
</organism>
<feature type="compositionally biased region" description="Low complexity" evidence="1">
    <location>
        <begin position="19"/>
        <end position="29"/>
    </location>
</feature>
<accession>A0A1Y2M5U5</accession>
<evidence type="ECO:0000313" key="3">
    <source>
        <dbReference type="Proteomes" id="UP000193240"/>
    </source>
</evidence>
<sequence length="148" mass="16709">MPPAIASSFRPDKAKSSHARSSSTTTTKRTSQHPSNAPPTQVSNRQRRLASLFMALMASSPLPIEADAETLEAAQKDSVAPRAPFKSATQKKRVSFVRVREVRTGRWKKFRAGFRKGKSRAKRREEVEMEMDDWVELRGEEGRGEEYC</sequence>
<protein>
    <submittedName>
        <fullName evidence="2">Uncharacterized protein</fullName>
    </submittedName>
</protein>
<feature type="compositionally biased region" description="Polar residues" evidence="1">
    <location>
        <begin position="32"/>
        <end position="44"/>
    </location>
</feature>
<name>A0A1Y2M5U5_EPING</name>